<keyword evidence="4" id="KW-0479">Metal-binding</keyword>
<comment type="similarity">
    <text evidence="2">Belongs to the cytochrome P450 family.</text>
</comment>
<keyword evidence="7" id="KW-0503">Monooxygenase</keyword>
<keyword evidence="9" id="KW-1185">Reference proteome</keyword>
<evidence type="ECO:0000256" key="2">
    <source>
        <dbReference type="ARBA" id="ARBA00010617"/>
    </source>
</evidence>
<name>A0ABD2A5R2_VESSQ</name>
<gene>
    <name evidence="8" type="ORF">V1478_013645</name>
</gene>
<sequence>QDIWGCRKSFLKRPIVFKQFTCEEKEKAISIYLARKICVLIMEAQLSSRISQLLRLSTSMCKRCKEDTLSRMLYTETCTNTDLEFNVKSYNEIPGPKPIPILGNTWRMLPLIGKYEISDTAKISRLFYEEYGKIVRLSGLIGRPDLLFVYDADEIEKIYRQEGPTPFRPSMPCLVHYKSVIRKDFFEDIGGVVGVHGAPWKKFRTRVQKPVLQPQIVKKYITPIETVTSDFIKRYSARRWRITGRLR</sequence>
<keyword evidence="5" id="KW-0560">Oxidoreductase</keyword>
<dbReference type="Proteomes" id="UP001607302">
    <property type="component" value="Unassembled WGS sequence"/>
</dbReference>
<organism evidence="8 9">
    <name type="scientific">Vespula squamosa</name>
    <name type="common">Southern yellow jacket</name>
    <name type="synonym">Wasp</name>
    <dbReference type="NCBI Taxonomy" id="30214"/>
    <lineage>
        <taxon>Eukaryota</taxon>
        <taxon>Metazoa</taxon>
        <taxon>Ecdysozoa</taxon>
        <taxon>Arthropoda</taxon>
        <taxon>Hexapoda</taxon>
        <taxon>Insecta</taxon>
        <taxon>Pterygota</taxon>
        <taxon>Neoptera</taxon>
        <taxon>Endopterygota</taxon>
        <taxon>Hymenoptera</taxon>
        <taxon>Apocrita</taxon>
        <taxon>Aculeata</taxon>
        <taxon>Vespoidea</taxon>
        <taxon>Vespidae</taxon>
        <taxon>Vespinae</taxon>
        <taxon>Vespula</taxon>
    </lineage>
</organism>
<dbReference type="Gene3D" id="1.10.630.10">
    <property type="entry name" value="Cytochrome P450"/>
    <property type="match status" value="1"/>
</dbReference>
<dbReference type="GO" id="GO:0046872">
    <property type="term" value="F:metal ion binding"/>
    <property type="evidence" value="ECO:0007669"/>
    <property type="project" value="UniProtKB-KW"/>
</dbReference>
<protein>
    <recommendedName>
        <fullName evidence="10">Cytochrome P450</fullName>
    </recommendedName>
</protein>
<dbReference type="EMBL" id="JAUDFV010000154">
    <property type="protein sequence ID" value="KAL2715969.1"/>
    <property type="molecule type" value="Genomic_DNA"/>
</dbReference>
<evidence type="ECO:0000256" key="7">
    <source>
        <dbReference type="ARBA" id="ARBA00023033"/>
    </source>
</evidence>
<dbReference type="PANTHER" id="PTHR24279">
    <property type="entry name" value="CYTOCHROME P450"/>
    <property type="match status" value="1"/>
</dbReference>
<dbReference type="GO" id="GO:0004497">
    <property type="term" value="F:monooxygenase activity"/>
    <property type="evidence" value="ECO:0007669"/>
    <property type="project" value="UniProtKB-KW"/>
</dbReference>
<keyword evidence="6" id="KW-0408">Iron</keyword>
<proteinExistence type="inferred from homology"/>
<dbReference type="InterPro" id="IPR050479">
    <property type="entry name" value="CYP11_CYP27_families"/>
</dbReference>
<comment type="caution">
    <text evidence="8">The sequence shown here is derived from an EMBL/GenBank/DDBJ whole genome shotgun (WGS) entry which is preliminary data.</text>
</comment>
<evidence type="ECO:0000256" key="6">
    <source>
        <dbReference type="ARBA" id="ARBA00023004"/>
    </source>
</evidence>
<dbReference type="InterPro" id="IPR036396">
    <property type="entry name" value="Cyt_P450_sf"/>
</dbReference>
<dbReference type="AlphaFoldDB" id="A0ABD2A5R2"/>
<evidence type="ECO:0000256" key="1">
    <source>
        <dbReference type="ARBA" id="ARBA00001971"/>
    </source>
</evidence>
<evidence type="ECO:0000256" key="3">
    <source>
        <dbReference type="ARBA" id="ARBA00022617"/>
    </source>
</evidence>
<keyword evidence="3" id="KW-0349">Heme</keyword>
<evidence type="ECO:0000313" key="9">
    <source>
        <dbReference type="Proteomes" id="UP001607302"/>
    </source>
</evidence>
<dbReference type="SUPFAM" id="SSF48264">
    <property type="entry name" value="Cytochrome P450"/>
    <property type="match status" value="1"/>
</dbReference>
<evidence type="ECO:0000256" key="5">
    <source>
        <dbReference type="ARBA" id="ARBA00023002"/>
    </source>
</evidence>
<evidence type="ECO:0008006" key="10">
    <source>
        <dbReference type="Google" id="ProtNLM"/>
    </source>
</evidence>
<reference evidence="8 9" key="1">
    <citation type="journal article" date="2024" name="Ann. Entomol. Soc. Am.">
        <title>Genomic analyses of the southern and eastern yellowjacket wasps (Hymenoptera: Vespidae) reveal evolutionary signatures of social life.</title>
        <authorList>
            <person name="Catto M.A."/>
            <person name="Caine P.B."/>
            <person name="Orr S.E."/>
            <person name="Hunt B.G."/>
            <person name="Goodisman M.A.D."/>
        </authorList>
    </citation>
    <scope>NUCLEOTIDE SEQUENCE [LARGE SCALE GENOMIC DNA]</scope>
    <source>
        <strain evidence="8">233</strain>
        <tissue evidence="8">Head and thorax</tissue>
    </source>
</reference>
<evidence type="ECO:0000256" key="4">
    <source>
        <dbReference type="ARBA" id="ARBA00022723"/>
    </source>
</evidence>
<evidence type="ECO:0000313" key="8">
    <source>
        <dbReference type="EMBL" id="KAL2715969.1"/>
    </source>
</evidence>
<accession>A0ABD2A5R2</accession>
<feature type="non-terminal residue" evidence="8">
    <location>
        <position position="1"/>
    </location>
</feature>
<dbReference type="PANTHER" id="PTHR24279:SF120">
    <property type="entry name" value="CYTOCHROME P450"/>
    <property type="match status" value="1"/>
</dbReference>
<comment type="cofactor">
    <cofactor evidence="1">
        <name>heme</name>
        <dbReference type="ChEBI" id="CHEBI:30413"/>
    </cofactor>
</comment>